<name>A0ABD3P8I5_9STRA</name>
<sequence>MATSLIFLTLLVTIIIHATTTHALNILVVGGSGRVGGSTVRWLETLSSRQNTLPHSPSSASTVSLTVGGRKIESFEAAQRNKVIPSKNVDFLSLDIDGDESILKQTLHRWKQRANENPCLVIHTAGPFQGRRSPILLATCIDLGIPYVDVCDEWDLAKLSKETLHSIAMENHVPAILSCGIWPGVSALMAARGVEFFTLQQNQDWEISSIDYSFFTAGTGNAGPTIVSATFLLLATPAITFCSGKRIEKEPWTEMKTIDFGRGVGSKPIWLLDNPDVPTTALYLNRPSTNSNDESPRTNRWNMNVSSRFGTDPLIWNYLFGAMKSLPKSLLYNRDAMQNFSLFSEPIIRLVDKLVGATNAMRVDVTAKDVKTGEEKVITLRMAHDDLEQCVGLATAAFALEVAKSMGKGGTDGREETGATVSPGVWFPVELGKDARENILEIVKEGAFVYELDR</sequence>
<evidence type="ECO:0008006" key="4">
    <source>
        <dbReference type="Google" id="ProtNLM"/>
    </source>
</evidence>
<reference evidence="2 3" key="1">
    <citation type="journal article" date="2020" name="G3 (Bethesda)">
        <title>Improved Reference Genome for Cyclotella cryptica CCMP332, a Model for Cell Wall Morphogenesis, Salinity Adaptation, and Lipid Production in Diatoms (Bacillariophyta).</title>
        <authorList>
            <person name="Roberts W.R."/>
            <person name="Downey K.M."/>
            <person name="Ruck E.C."/>
            <person name="Traller J.C."/>
            <person name="Alverson A.J."/>
        </authorList>
    </citation>
    <scope>NUCLEOTIDE SEQUENCE [LARGE SCALE GENOMIC DNA]</scope>
    <source>
        <strain evidence="2 3">CCMP332</strain>
    </source>
</reference>
<accession>A0ABD3P8I5</accession>
<dbReference type="EMBL" id="JABMIG020000235">
    <property type="protein sequence ID" value="KAL3784495.1"/>
    <property type="molecule type" value="Genomic_DNA"/>
</dbReference>
<dbReference type="PANTHER" id="PTHR43796:SF2">
    <property type="entry name" value="CARBOXYNORSPERMIDINE SYNTHASE"/>
    <property type="match status" value="1"/>
</dbReference>
<feature type="signal peptide" evidence="1">
    <location>
        <begin position="1"/>
        <end position="23"/>
    </location>
</feature>
<feature type="chain" id="PRO_5044858342" description="Saccharopine dehydrogenase NADP binding domain-containing protein" evidence="1">
    <location>
        <begin position="24"/>
        <end position="454"/>
    </location>
</feature>
<proteinExistence type="predicted"/>
<dbReference type="AlphaFoldDB" id="A0ABD3P8I5"/>
<keyword evidence="3" id="KW-1185">Reference proteome</keyword>
<evidence type="ECO:0000313" key="2">
    <source>
        <dbReference type="EMBL" id="KAL3784495.1"/>
    </source>
</evidence>
<gene>
    <name evidence="2" type="ORF">HJC23_013638</name>
</gene>
<organism evidence="2 3">
    <name type="scientific">Cyclotella cryptica</name>
    <dbReference type="NCBI Taxonomy" id="29204"/>
    <lineage>
        <taxon>Eukaryota</taxon>
        <taxon>Sar</taxon>
        <taxon>Stramenopiles</taxon>
        <taxon>Ochrophyta</taxon>
        <taxon>Bacillariophyta</taxon>
        <taxon>Coscinodiscophyceae</taxon>
        <taxon>Thalassiosirophycidae</taxon>
        <taxon>Stephanodiscales</taxon>
        <taxon>Stephanodiscaceae</taxon>
        <taxon>Cyclotella</taxon>
    </lineage>
</organism>
<comment type="caution">
    <text evidence="2">The sequence shown here is derived from an EMBL/GenBank/DDBJ whole genome shotgun (WGS) entry which is preliminary data.</text>
</comment>
<dbReference type="Gene3D" id="3.40.50.720">
    <property type="entry name" value="NAD(P)-binding Rossmann-like Domain"/>
    <property type="match status" value="1"/>
</dbReference>
<dbReference type="SUPFAM" id="SSF51735">
    <property type="entry name" value="NAD(P)-binding Rossmann-fold domains"/>
    <property type="match status" value="1"/>
</dbReference>
<keyword evidence="1" id="KW-0732">Signal</keyword>
<evidence type="ECO:0000313" key="3">
    <source>
        <dbReference type="Proteomes" id="UP001516023"/>
    </source>
</evidence>
<evidence type="ECO:0000256" key="1">
    <source>
        <dbReference type="SAM" id="SignalP"/>
    </source>
</evidence>
<protein>
    <recommendedName>
        <fullName evidence="4">Saccharopine dehydrogenase NADP binding domain-containing protein</fullName>
    </recommendedName>
</protein>
<dbReference type="PANTHER" id="PTHR43796">
    <property type="entry name" value="CARBOXYNORSPERMIDINE SYNTHASE"/>
    <property type="match status" value="1"/>
</dbReference>
<dbReference type="Proteomes" id="UP001516023">
    <property type="component" value="Unassembled WGS sequence"/>
</dbReference>
<dbReference type="InterPro" id="IPR036291">
    <property type="entry name" value="NAD(P)-bd_dom_sf"/>
</dbReference>